<name>A0A1N5T6C5_9ARCH</name>
<dbReference type="EMBL" id="LT671858">
    <property type="protein sequence ID" value="SIM44003.1"/>
    <property type="molecule type" value="Genomic_DNA"/>
</dbReference>
<dbReference type="PANTHER" id="PTHR10977">
    <property type="entry name" value="DIPHOSPHOMEVALONATE DECARBOXYLASE"/>
    <property type="match status" value="1"/>
</dbReference>
<comment type="subunit">
    <text evidence="1">Homodimer.</text>
</comment>
<dbReference type="InterPro" id="IPR036554">
    <property type="entry name" value="GHMP_kinase_C_sf"/>
</dbReference>
<dbReference type="Pfam" id="PF22700">
    <property type="entry name" value="MVD-like_N"/>
    <property type="match status" value="1"/>
</dbReference>
<feature type="domain" description="Diphosphomevalonate decarboxylase-like N-terminal" evidence="4">
    <location>
        <begin position="10"/>
        <end position="154"/>
    </location>
</feature>
<organism evidence="5 6">
    <name type="scientific">Cuniculiplasma divulgatum</name>
    <dbReference type="NCBI Taxonomy" id="1673428"/>
    <lineage>
        <taxon>Archaea</taxon>
        <taxon>Methanobacteriati</taxon>
        <taxon>Thermoplasmatota</taxon>
        <taxon>Thermoplasmata</taxon>
        <taxon>Thermoplasmatales</taxon>
        <taxon>Cuniculiplasmataceae</taxon>
        <taxon>Cuniculiplasma</taxon>
    </lineage>
</organism>
<proteinExistence type="predicted"/>
<reference evidence="5 6" key="1">
    <citation type="submission" date="2016-04" db="EMBL/GenBank/DDBJ databases">
        <authorList>
            <person name="Evans L.H."/>
            <person name="Alamgir A."/>
            <person name="Owens N."/>
            <person name="Weber N.D."/>
            <person name="Virtaneva K."/>
            <person name="Barbian K."/>
            <person name="Babar A."/>
            <person name="Rosenke K."/>
        </authorList>
    </citation>
    <scope>NUCLEOTIDE SEQUENCE [LARGE SCALE GENOMIC DNA]</scope>
    <source>
        <strain evidence="6">S5(T) (JCM 30642 \VKM B-2941)</strain>
    </source>
</reference>
<dbReference type="Proteomes" id="UP000195607">
    <property type="component" value="Chromosome I"/>
</dbReference>
<protein>
    <submittedName>
        <fullName evidence="5">Mevalonate pyrophosphate decarboxylase</fullName>
    </submittedName>
</protein>
<evidence type="ECO:0000256" key="1">
    <source>
        <dbReference type="ARBA" id="ARBA00011738"/>
    </source>
</evidence>
<dbReference type="GO" id="GO:0004163">
    <property type="term" value="F:diphosphomevalonate decarboxylase activity"/>
    <property type="evidence" value="ECO:0007669"/>
    <property type="project" value="TreeGrafter"/>
</dbReference>
<dbReference type="Pfam" id="PF21433">
    <property type="entry name" value="M3K_C"/>
    <property type="match status" value="1"/>
</dbReference>
<dbReference type="SUPFAM" id="SSF55060">
    <property type="entry name" value="GHMP Kinase, C-terminal domain"/>
    <property type="match status" value="1"/>
</dbReference>
<dbReference type="GO" id="GO:0005829">
    <property type="term" value="C:cytosol"/>
    <property type="evidence" value="ECO:0007669"/>
    <property type="project" value="TreeGrafter"/>
</dbReference>
<evidence type="ECO:0000256" key="2">
    <source>
        <dbReference type="ARBA" id="ARBA00023229"/>
    </source>
</evidence>
<gene>
    <name evidence="5" type="ORF">CSP5_0479</name>
</gene>
<dbReference type="AlphaFoldDB" id="A0A1N5T6C5"/>
<dbReference type="InterPro" id="IPR053859">
    <property type="entry name" value="MVD-like_N"/>
</dbReference>
<dbReference type="InterPro" id="IPR048470">
    <property type="entry name" value="M3K_C"/>
</dbReference>
<dbReference type="GO" id="GO:0019287">
    <property type="term" value="P:isopentenyl diphosphate biosynthetic process, mevalonate pathway"/>
    <property type="evidence" value="ECO:0007669"/>
    <property type="project" value="TreeGrafter"/>
</dbReference>
<evidence type="ECO:0000313" key="5">
    <source>
        <dbReference type="EMBL" id="SIM44003.1"/>
    </source>
</evidence>
<dbReference type="PANTHER" id="PTHR10977:SF3">
    <property type="entry name" value="DIPHOSPHOMEVALONATE DECARBOXYLASE"/>
    <property type="match status" value="1"/>
</dbReference>
<evidence type="ECO:0000259" key="3">
    <source>
        <dbReference type="Pfam" id="PF21433"/>
    </source>
</evidence>
<dbReference type="Gene3D" id="3.30.70.890">
    <property type="entry name" value="GHMP kinase, C-terminal domain"/>
    <property type="match status" value="1"/>
</dbReference>
<dbReference type="GeneID" id="41587781"/>
<accession>A0A1N5T6C5</accession>
<dbReference type="InterPro" id="IPR014721">
    <property type="entry name" value="Ribsml_uS5_D2-typ_fold_subgr"/>
</dbReference>
<evidence type="ECO:0000259" key="4">
    <source>
        <dbReference type="Pfam" id="PF22700"/>
    </source>
</evidence>
<dbReference type="SUPFAM" id="SSF54211">
    <property type="entry name" value="Ribosomal protein S5 domain 2-like"/>
    <property type="match status" value="1"/>
</dbReference>
<dbReference type="RefSeq" id="WP_148689569.1">
    <property type="nucleotide sequence ID" value="NZ_LT671858.1"/>
</dbReference>
<keyword evidence="2" id="KW-0414">Isoprene biosynthesis</keyword>
<dbReference type="InterPro" id="IPR020568">
    <property type="entry name" value="Ribosomal_Su5_D2-typ_SF"/>
</dbReference>
<dbReference type="Gene3D" id="3.30.230.10">
    <property type="match status" value="1"/>
</dbReference>
<evidence type="ECO:0000313" key="6">
    <source>
        <dbReference type="Proteomes" id="UP000195607"/>
    </source>
</evidence>
<feature type="domain" description="Mevalonate-3-kinase C-terminal" evidence="3">
    <location>
        <begin position="186"/>
        <end position="289"/>
    </location>
</feature>
<sequence>MNSIKVKASAHPTMGIVLLGGLSDPALRLPYHNSAGICYSLADRESVAETTLTITDKKMENTLNGETLDAKDTRSPFKLIDLYKEQINRKYSGHIYFNSVNRNIISGSSDAGAAALGKCISWLLPDVDKNDLELNMRKVSESAGRSFYGGLTVTEGIEKPLTRQILDESKFENYRILSVVFPHKRKPSDDIHFNQPKSEYYKKRIMNADQNVITLKELARKNQIKDIFELAMRDTDDYHYLNSLVDVKIVTEEMKVLMEEIHEIRKKIWLTYIVTGGNSVFLVTEEKNVERVRNVALEHSREIYLLKVAGGARVIQTGDSNLKTE</sequence>